<reference evidence="3 4" key="1">
    <citation type="submission" date="2021-02" db="EMBL/GenBank/DDBJ databases">
        <title>Complete genome of Desulfoluna sp. strain ASN36.</title>
        <authorList>
            <person name="Takahashi A."/>
            <person name="Kojima H."/>
            <person name="Fukui M."/>
        </authorList>
    </citation>
    <scope>NUCLEOTIDE SEQUENCE [LARGE SCALE GENOMIC DNA]</scope>
    <source>
        <strain evidence="3 4">ASN36</strain>
    </source>
</reference>
<dbReference type="Proteomes" id="UP001320148">
    <property type="component" value="Chromosome"/>
</dbReference>
<protein>
    <recommendedName>
        <fullName evidence="2">Type 4 fimbrial biogenesis protein PilX N-terminal domain-containing protein</fullName>
    </recommendedName>
</protein>
<name>A0ABM7PPK8_9BACT</name>
<keyword evidence="1" id="KW-0812">Transmembrane</keyword>
<feature type="domain" description="Type 4 fimbrial biogenesis protein PilX N-terminal" evidence="2">
    <location>
        <begin position="10"/>
        <end position="58"/>
    </location>
</feature>
<keyword evidence="4" id="KW-1185">Reference proteome</keyword>
<dbReference type="InterPro" id="IPR025746">
    <property type="entry name" value="PilX_N_dom"/>
</dbReference>
<accession>A0ABM7PPK8</accession>
<dbReference type="Pfam" id="PF14341">
    <property type="entry name" value="PilX_N"/>
    <property type="match status" value="1"/>
</dbReference>
<evidence type="ECO:0000313" key="3">
    <source>
        <dbReference type="EMBL" id="BCS99265.1"/>
    </source>
</evidence>
<evidence type="ECO:0000259" key="2">
    <source>
        <dbReference type="Pfam" id="PF14341"/>
    </source>
</evidence>
<sequence>MTPQLGNEKGSVMLLTMMFILIITVMGLIATQTSVFEIKIAENSRRYNEEFAAAELALNHAIVNFRNQATVGGYDIANVLNDTRNSEYKNAVYINDSPQTYEGSTDSVAEIEIRRIVDEAAPVCDGGDSGTAICALSTQANNVPQLPHRYYAGSIDKRRFAVTATAYGRHPRIINGERIPSTTWVQKGISLPAEQDKDIF</sequence>
<proteinExistence type="predicted"/>
<keyword evidence="1" id="KW-1133">Transmembrane helix</keyword>
<dbReference type="EMBL" id="AP024488">
    <property type="protein sequence ID" value="BCS99265.1"/>
    <property type="molecule type" value="Genomic_DNA"/>
</dbReference>
<evidence type="ECO:0000313" key="4">
    <source>
        <dbReference type="Proteomes" id="UP001320148"/>
    </source>
</evidence>
<keyword evidence="1" id="KW-0472">Membrane</keyword>
<dbReference type="RefSeq" id="WP_236890608.1">
    <property type="nucleotide sequence ID" value="NZ_AP024488.1"/>
</dbReference>
<gene>
    <name evidence="3" type="ORF">DSLASN_48970</name>
</gene>
<organism evidence="3 4">
    <name type="scientific">Desulfoluna limicola</name>
    <dbReference type="NCBI Taxonomy" id="2810562"/>
    <lineage>
        <taxon>Bacteria</taxon>
        <taxon>Pseudomonadati</taxon>
        <taxon>Thermodesulfobacteriota</taxon>
        <taxon>Desulfobacteria</taxon>
        <taxon>Desulfobacterales</taxon>
        <taxon>Desulfolunaceae</taxon>
        <taxon>Desulfoluna</taxon>
    </lineage>
</organism>
<evidence type="ECO:0000256" key="1">
    <source>
        <dbReference type="SAM" id="Phobius"/>
    </source>
</evidence>
<feature type="transmembrane region" description="Helical" evidence="1">
    <location>
        <begin position="12"/>
        <end position="36"/>
    </location>
</feature>